<protein>
    <submittedName>
        <fullName evidence="2">Uncharacterized protein</fullName>
    </submittedName>
</protein>
<sequence length="102" mass="11528">MSAFVSSFTPGMSGRALGIQPRAVFRRSSAVRKTPKMSLVPFVPNFVLIGGYGYMAYRFARGFRSTTYQQDYRIPLALLWPFLFAVNGSFRKNFLTAIKSED</sequence>
<evidence type="ECO:0000313" key="2">
    <source>
        <dbReference type="EMBL" id="CAD8399623.1"/>
    </source>
</evidence>
<feature type="transmembrane region" description="Helical" evidence="1">
    <location>
        <begin position="42"/>
        <end position="60"/>
    </location>
</feature>
<gene>
    <name evidence="2" type="ORF">RMAR0315_LOCUS9616</name>
</gene>
<keyword evidence="1" id="KW-0472">Membrane</keyword>
<evidence type="ECO:0000256" key="1">
    <source>
        <dbReference type="SAM" id="Phobius"/>
    </source>
</evidence>
<accession>A0A7S0BPP6</accession>
<keyword evidence="1" id="KW-0812">Transmembrane</keyword>
<dbReference type="EMBL" id="HBEK01017628">
    <property type="protein sequence ID" value="CAD8399623.1"/>
    <property type="molecule type" value="Transcribed_RNA"/>
</dbReference>
<reference evidence="2" key="1">
    <citation type="submission" date="2021-01" db="EMBL/GenBank/DDBJ databases">
        <authorList>
            <person name="Corre E."/>
            <person name="Pelletier E."/>
            <person name="Niang G."/>
            <person name="Scheremetjew M."/>
            <person name="Finn R."/>
            <person name="Kale V."/>
            <person name="Holt S."/>
            <person name="Cochrane G."/>
            <person name="Meng A."/>
            <person name="Brown T."/>
            <person name="Cohen L."/>
        </authorList>
    </citation>
    <scope>NUCLEOTIDE SEQUENCE</scope>
    <source>
        <strain evidence="2">UTEX LB 2760</strain>
    </source>
</reference>
<organism evidence="2">
    <name type="scientific">Rhodosorus marinus</name>
    <dbReference type="NCBI Taxonomy" id="101924"/>
    <lineage>
        <taxon>Eukaryota</taxon>
        <taxon>Rhodophyta</taxon>
        <taxon>Stylonematophyceae</taxon>
        <taxon>Stylonematales</taxon>
        <taxon>Stylonemataceae</taxon>
        <taxon>Rhodosorus</taxon>
    </lineage>
</organism>
<dbReference type="AlphaFoldDB" id="A0A7S0BPP6"/>
<name>A0A7S0BPP6_9RHOD</name>
<proteinExistence type="predicted"/>
<keyword evidence="1" id="KW-1133">Transmembrane helix</keyword>